<evidence type="ECO:0000313" key="2">
    <source>
        <dbReference type="EMBL" id="MBP1896849.1"/>
    </source>
</evidence>
<feature type="transmembrane region" description="Helical" evidence="1">
    <location>
        <begin position="6"/>
        <end position="24"/>
    </location>
</feature>
<sequence>MRGKWYYFLAMLLIAGSWVGNIWYDQANRLERTVFLEHYIEVIPEAGDYFDLYYLEDKRLERKLIDIYIEGYPGLQVSPYPNYAEYRKQSLGKMIVSFDSADSGQEPPEIKEPAVIRQVTALYSDGSSEKVRIGEIHLVPRDHVNRDHDPIQWTSGAGSSDHSGYDRLAVRRPVNLTGLSSVYMSMVEEGDLLVHADIVKRTPGISHRSEAPSEAEIKLSGVPILDLPLPVRLNQGDSVKVAYKFNLSSPAKRMQVYQLRLRLEYADAEGDQAPWQSVHHFAYYPSPTEREITEYVRERRGAL</sequence>
<proteinExistence type="predicted"/>
<dbReference type="GeneID" id="95407828"/>
<keyword evidence="1" id="KW-1133">Transmembrane helix</keyword>
<keyword evidence="3" id="KW-1185">Reference proteome</keyword>
<evidence type="ECO:0000313" key="3">
    <source>
        <dbReference type="Proteomes" id="UP000706926"/>
    </source>
</evidence>
<organism evidence="2 3">
    <name type="scientific">Paenibacillus lactis</name>
    <dbReference type="NCBI Taxonomy" id="228574"/>
    <lineage>
        <taxon>Bacteria</taxon>
        <taxon>Bacillati</taxon>
        <taxon>Bacillota</taxon>
        <taxon>Bacilli</taxon>
        <taxon>Bacillales</taxon>
        <taxon>Paenibacillaceae</taxon>
        <taxon>Paenibacillus</taxon>
    </lineage>
</organism>
<reference evidence="2 3" key="1">
    <citation type="submission" date="2021-03" db="EMBL/GenBank/DDBJ databases">
        <title>Genomic Encyclopedia of Type Strains, Phase IV (KMG-IV): sequencing the most valuable type-strain genomes for metagenomic binning, comparative biology and taxonomic classification.</title>
        <authorList>
            <person name="Goeker M."/>
        </authorList>
    </citation>
    <scope>NUCLEOTIDE SEQUENCE [LARGE SCALE GENOMIC DNA]</scope>
    <source>
        <strain evidence="2 3">DSM 15596</strain>
    </source>
</reference>
<dbReference type="EMBL" id="JAGGKI010000032">
    <property type="protein sequence ID" value="MBP1896849.1"/>
    <property type="molecule type" value="Genomic_DNA"/>
</dbReference>
<comment type="caution">
    <text evidence="2">The sequence shown here is derived from an EMBL/GenBank/DDBJ whole genome shotgun (WGS) entry which is preliminary data.</text>
</comment>
<dbReference type="Proteomes" id="UP000706926">
    <property type="component" value="Unassembled WGS sequence"/>
</dbReference>
<protein>
    <submittedName>
        <fullName evidence="2">Uncharacterized protein</fullName>
    </submittedName>
</protein>
<keyword evidence="1" id="KW-0812">Transmembrane</keyword>
<dbReference type="RefSeq" id="WP_028405747.1">
    <property type="nucleotide sequence ID" value="NZ_CP139098.1"/>
</dbReference>
<gene>
    <name evidence="2" type="ORF">J2Z18_005991</name>
</gene>
<accession>A0ABS4FKR0</accession>
<name>A0ABS4FKR0_9BACL</name>
<evidence type="ECO:0000256" key="1">
    <source>
        <dbReference type="SAM" id="Phobius"/>
    </source>
</evidence>
<keyword evidence="1" id="KW-0472">Membrane</keyword>